<name>A0ABP9A5C0_9MICO</name>
<evidence type="ECO:0000256" key="1">
    <source>
        <dbReference type="SAM" id="MobiDB-lite"/>
    </source>
</evidence>
<evidence type="ECO:0000313" key="3">
    <source>
        <dbReference type="Proteomes" id="UP001501645"/>
    </source>
</evidence>
<reference evidence="3" key="1">
    <citation type="journal article" date="2019" name="Int. J. Syst. Evol. Microbiol.">
        <title>The Global Catalogue of Microorganisms (GCM) 10K type strain sequencing project: providing services to taxonomists for standard genome sequencing and annotation.</title>
        <authorList>
            <consortium name="The Broad Institute Genomics Platform"/>
            <consortium name="The Broad Institute Genome Sequencing Center for Infectious Disease"/>
            <person name="Wu L."/>
            <person name="Ma J."/>
        </authorList>
    </citation>
    <scope>NUCLEOTIDE SEQUENCE [LARGE SCALE GENOMIC DNA]</scope>
    <source>
        <strain evidence="3">JCM 18537</strain>
    </source>
</reference>
<gene>
    <name evidence="2" type="ORF">GCM10023351_18570</name>
</gene>
<sequence length="286" mass="31731">MTDNVREALEAAWDEGNGVGLDGWIGPGRGAGEVDDEALRARRRDVDAILSRFDVTPKGQAQGVIDAHMRQVAHRVMDVFQNADEDALADEVMADVFTAIGLVEAFGVKPKGQALTDVAALIAEARELVRSWDQRGSWSPDSPVGMVMQMADALERASQPVTEPTVEEWAARAQAARDRAIAKGYGPEHDAEHGIRHLLNWAIDYARRGRAEDSSGLILSALALLDSAEPVTEEQEHYPDCQKWPHRWVDCRGDHREDHDPRRPSRIPMPIQDRIDAVRPDGEEDR</sequence>
<feature type="compositionally biased region" description="Basic and acidic residues" evidence="1">
    <location>
        <begin position="273"/>
        <end position="286"/>
    </location>
</feature>
<protein>
    <recommendedName>
        <fullName evidence="4">DUF222 domain-containing protein</fullName>
    </recommendedName>
</protein>
<dbReference type="Proteomes" id="UP001501645">
    <property type="component" value="Unassembled WGS sequence"/>
</dbReference>
<proteinExistence type="predicted"/>
<feature type="region of interest" description="Disordered" evidence="1">
    <location>
        <begin position="251"/>
        <end position="286"/>
    </location>
</feature>
<evidence type="ECO:0008006" key="4">
    <source>
        <dbReference type="Google" id="ProtNLM"/>
    </source>
</evidence>
<feature type="compositionally biased region" description="Basic and acidic residues" evidence="1">
    <location>
        <begin position="251"/>
        <end position="263"/>
    </location>
</feature>
<dbReference type="RefSeq" id="WP_345438394.1">
    <property type="nucleotide sequence ID" value="NZ_BAABKO010000003.1"/>
</dbReference>
<accession>A0ABP9A5C0</accession>
<dbReference type="EMBL" id="BAABKO010000003">
    <property type="protein sequence ID" value="GAA4774449.1"/>
    <property type="molecule type" value="Genomic_DNA"/>
</dbReference>
<evidence type="ECO:0000313" key="2">
    <source>
        <dbReference type="EMBL" id="GAA4774449.1"/>
    </source>
</evidence>
<comment type="caution">
    <text evidence="2">The sequence shown here is derived from an EMBL/GenBank/DDBJ whole genome shotgun (WGS) entry which is preliminary data.</text>
</comment>
<organism evidence="2 3">
    <name type="scientific">Microbacterium gilvum</name>
    <dbReference type="NCBI Taxonomy" id="1336204"/>
    <lineage>
        <taxon>Bacteria</taxon>
        <taxon>Bacillati</taxon>
        <taxon>Actinomycetota</taxon>
        <taxon>Actinomycetes</taxon>
        <taxon>Micrococcales</taxon>
        <taxon>Microbacteriaceae</taxon>
        <taxon>Microbacterium</taxon>
    </lineage>
</organism>
<keyword evidence="3" id="KW-1185">Reference proteome</keyword>